<evidence type="ECO:0000313" key="5">
    <source>
        <dbReference type="EMBL" id="ADN74889.1"/>
    </source>
</evidence>
<dbReference type="AlphaFoldDB" id="E1SRC4"/>
<dbReference type="CDD" id="cd02883">
    <property type="entry name" value="NUDIX_Hydrolase"/>
    <property type="match status" value="1"/>
</dbReference>
<dbReference type="InterPro" id="IPR000086">
    <property type="entry name" value="NUDIX_hydrolase_dom"/>
</dbReference>
<dbReference type="InterPro" id="IPR020084">
    <property type="entry name" value="NUDIX_hydrolase_CS"/>
</dbReference>
<organism evidence="5 6">
    <name type="scientific">Ferrimonas balearica (strain DSM 9799 / CCM 4581 / KCTC 23876 / PAT)</name>
    <dbReference type="NCBI Taxonomy" id="550540"/>
    <lineage>
        <taxon>Bacteria</taxon>
        <taxon>Pseudomonadati</taxon>
        <taxon>Pseudomonadota</taxon>
        <taxon>Gammaproteobacteria</taxon>
        <taxon>Alteromonadales</taxon>
        <taxon>Ferrimonadaceae</taxon>
        <taxon>Ferrimonas</taxon>
    </lineage>
</organism>
<dbReference type="Gene3D" id="3.90.79.10">
    <property type="entry name" value="Nucleoside Triphosphate Pyrophosphohydrolase"/>
    <property type="match status" value="1"/>
</dbReference>
<accession>E1SRC4</accession>
<evidence type="ECO:0000313" key="6">
    <source>
        <dbReference type="Proteomes" id="UP000006683"/>
    </source>
</evidence>
<dbReference type="Pfam" id="PF00293">
    <property type="entry name" value="NUDIX"/>
    <property type="match status" value="1"/>
</dbReference>
<evidence type="ECO:0000256" key="1">
    <source>
        <dbReference type="ARBA" id="ARBA00001946"/>
    </source>
</evidence>
<dbReference type="PROSITE" id="PS51462">
    <property type="entry name" value="NUDIX"/>
    <property type="match status" value="1"/>
</dbReference>
<proteinExistence type="inferred from homology"/>
<evidence type="ECO:0000259" key="4">
    <source>
        <dbReference type="PROSITE" id="PS51462"/>
    </source>
</evidence>
<sequence>MELIQTLHHPDAVVGGSEYTRLSVRALIAHGDQVLLLYTARYDDYSLPGGGVDDGESLQQALLREVAEETGARGLTVLAEFGLVEELRPWYKPDYDNVRMLSYCYLCDALPELGQTALEHYEVANGMEPRWVKLAEAIAHNEAVMAGSPKAGLSIARETWLLKRLQRHLQQAA</sequence>
<comment type="cofactor">
    <cofactor evidence="1">
        <name>Mg(2+)</name>
        <dbReference type="ChEBI" id="CHEBI:18420"/>
    </cofactor>
</comment>
<name>E1SRC4_FERBD</name>
<keyword evidence="6" id="KW-1185">Reference proteome</keyword>
<dbReference type="STRING" id="550540.Fbal_0677"/>
<dbReference type="PANTHER" id="PTHR43046:SF15">
    <property type="entry name" value="MUTT_NUDIX FAMILY PROTEIN"/>
    <property type="match status" value="1"/>
</dbReference>
<dbReference type="GeneID" id="67180918"/>
<dbReference type="PANTHER" id="PTHR43046">
    <property type="entry name" value="GDP-MANNOSE MANNOSYL HYDROLASE"/>
    <property type="match status" value="1"/>
</dbReference>
<gene>
    <name evidence="5" type="ordered locus">Fbal_0677</name>
</gene>
<dbReference type="Proteomes" id="UP000006683">
    <property type="component" value="Chromosome"/>
</dbReference>
<dbReference type="OrthoDB" id="9804442at2"/>
<dbReference type="eggNOG" id="COG1051">
    <property type="taxonomic scope" value="Bacteria"/>
</dbReference>
<keyword evidence="2 3" id="KW-0378">Hydrolase</keyword>
<dbReference type="InterPro" id="IPR020476">
    <property type="entry name" value="Nudix_hydrolase"/>
</dbReference>
<dbReference type="RefSeq" id="WP_013344195.1">
    <property type="nucleotide sequence ID" value="NC_014541.1"/>
</dbReference>
<feature type="domain" description="Nudix hydrolase" evidence="4">
    <location>
        <begin position="19"/>
        <end position="157"/>
    </location>
</feature>
<comment type="similarity">
    <text evidence="3">Belongs to the Nudix hydrolase family.</text>
</comment>
<dbReference type="PRINTS" id="PR00502">
    <property type="entry name" value="NUDIXFAMILY"/>
</dbReference>
<dbReference type="KEGG" id="fbl:Fbal_0677"/>
<protein>
    <submittedName>
        <fullName evidence="5">NUDIX hydrolase</fullName>
    </submittedName>
</protein>
<dbReference type="PROSITE" id="PS00893">
    <property type="entry name" value="NUDIX_BOX"/>
    <property type="match status" value="1"/>
</dbReference>
<reference evidence="5 6" key="1">
    <citation type="journal article" date="2010" name="Stand. Genomic Sci.">
        <title>Complete genome sequence of Ferrimonas balearica type strain (PAT).</title>
        <authorList>
            <person name="Nolan M."/>
            <person name="Sikorski J."/>
            <person name="Davenport K."/>
            <person name="Lucas S."/>
            <person name="Glavina Del Rio T."/>
            <person name="Tice H."/>
            <person name="Cheng J."/>
            <person name="Goodwin L."/>
            <person name="Pitluck S."/>
            <person name="Liolios K."/>
            <person name="Ivanova N."/>
            <person name="Mavromatis K."/>
            <person name="Ovchinnikova G."/>
            <person name="Pati A."/>
            <person name="Chen A."/>
            <person name="Palaniappan K."/>
            <person name="Land M."/>
            <person name="Hauser L."/>
            <person name="Chang Y."/>
            <person name="Jeffries C."/>
            <person name="Tapia R."/>
            <person name="Brettin T."/>
            <person name="Detter J."/>
            <person name="Han C."/>
            <person name="Yasawong M."/>
            <person name="Rohde M."/>
            <person name="Tindall B."/>
            <person name="Goker M."/>
            <person name="Woyke T."/>
            <person name="Bristow J."/>
            <person name="Eisen J."/>
            <person name="Markowitz V."/>
            <person name="Hugenholtz P."/>
            <person name="Kyrpides N."/>
            <person name="Klenk H."/>
            <person name="Lapidus A."/>
        </authorList>
    </citation>
    <scope>NUCLEOTIDE SEQUENCE [LARGE SCALE GENOMIC DNA]</scope>
    <source>
        <strain evidence="6">DSM 9799 / CCM 4581 / KCTC 23876 / PAT</strain>
    </source>
</reference>
<evidence type="ECO:0000256" key="3">
    <source>
        <dbReference type="RuleBase" id="RU003476"/>
    </source>
</evidence>
<dbReference type="InterPro" id="IPR015797">
    <property type="entry name" value="NUDIX_hydrolase-like_dom_sf"/>
</dbReference>
<dbReference type="EMBL" id="CP002209">
    <property type="protein sequence ID" value="ADN74889.1"/>
    <property type="molecule type" value="Genomic_DNA"/>
</dbReference>
<dbReference type="SUPFAM" id="SSF55811">
    <property type="entry name" value="Nudix"/>
    <property type="match status" value="1"/>
</dbReference>
<dbReference type="GO" id="GO:0016787">
    <property type="term" value="F:hydrolase activity"/>
    <property type="evidence" value="ECO:0007669"/>
    <property type="project" value="UniProtKB-KW"/>
</dbReference>
<dbReference type="HOGENOM" id="CLU_106692_0_0_6"/>
<evidence type="ECO:0000256" key="2">
    <source>
        <dbReference type="ARBA" id="ARBA00022801"/>
    </source>
</evidence>